<dbReference type="InParanoid" id="W2RZR0"/>
<organism evidence="3 4">
    <name type="scientific">Cyphellophora europaea (strain CBS 101466)</name>
    <name type="common">Phialophora europaea</name>
    <dbReference type="NCBI Taxonomy" id="1220924"/>
    <lineage>
        <taxon>Eukaryota</taxon>
        <taxon>Fungi</taxon>
        <taxon>Dikarya</taxon>
        <taxon>Ascomycota</taxon>
        <taxon>Pezizomycotina</taxon>
        <taxon>Eurotiomycetes</taxon>
        <taxon>Chaetothyriomycetidae</taxon>
        <taxon>Chaetothyriales</taxon>
        <taxon>Cyphellophoraceae</taxon>
        <taxon>Cyphellophora</taxon>
    </lineage>
</organism>
<dbReference type="Pfam" id="PF08552">
    <property type="entry name" value="Kei1"/>
    <property type="match status" value="1"/>
</dbReference>
<feature type="transmembrane region" description="Helical" evidence="2">
    <location>
        <begin position="68"/>
        <end position="95"/>
    </location>
</feature>
<evidence type="ECO:0000313" key="4">
    <source>
        <dbReference type="Proteomes" id="UP000030752"/>
    </source>
</evidence>
<evidence type="ECO:0000313" key="3">
    <source>
        <dbReference type="EMBL" id="ETN41902.1"/>
    </source>
</evidence>
<feature type="transmembrane region" description="Helical" evidence="2">
    <location>
        <begin position="176"/>
        <end position="201"/>
    </location>
</feature>
<gene>
    <name evidence="3" type="ORF">HMPREF1541_03841</name>
</gene>
<dbReference type="GO" id="GO:0070917">
    <property type="term" value="F:inositol phosphoceramide synthase regulator activity"/>
    <property type="evidence" value="ECO:0007669"/>
    <property type="project" value="InterPro"/>
</dbReference>
<evidence type="ECO:0000256" key="2">
    <source>
        <dbReference type="SAM" id="Phobius"/>
    </source>
</evidence>
<reference evidence="3 4" key="1">
    <citation type="submission" date="2013-03" db="EMBL/GenBank/DDBJ databases">
        <title>The Genome Sequence of Phialophora europaea CBS 101466.</title>
        <authorList>
            <consortium name="The Broad Institute Genomics Platform"/>
            <person name="Cuomo C."/>
            <person name="de Hoog S."/>
            <person name="Gorbushina A."/>
            <person name="Walker B."/>
            <person name="Young S.K."/>
            <person name="Zeng Q."/>
            <person name="Gargeya S."/>
            <person name="Fitzgerald M."/>
            <person name="Haas B."/>
            <person name="Abouelleil A."/>
            <person name="Allen A.W."/>
            <person name="Alvarado L."/>
            <person name="Arachchi H.M."/>
            <person name="Berlin A.M."/>
            <person name="Chapman S.B."/>
            <person name="Gainer-Dewar J."/>
            <person name="Goldberg J."/>
            <person name="Griggs A."/>
            <person name="Gujja S."/>
            <person name="Hansen M."/>
            <person name="Howarth C."/>
            <person name="Imamovic A."/>
            <person name="Ireland A."/>
            <person name="Larimer J."/>
            <person name="McCowan C."/>
            <person name="Murphy C."/>
            <person name="Pearson M."/>
            <person name="Poon T.W."/>
            <person name="Priest M."/>
            <person name="Roberts A."/>
            <person name="Saif S."/>
            <person name="Shea T."/>
            <person name="Sisk P."/>
            <person name="Sykes S."/>
            <person name="Wortman J."/>
            <person name="Nusbaum C."/>
            <person name="Birren B."/>
        </authorList>
    </citation>
    <scope>NUCLEOTIDE SEQUENCE [LARGE SCALE GENOMIC DNA]</scope>
    <source>
        <strain evidence="3 4">CBS 101466</strain>
    </source>
</reference>
<accession>W2RZR0</accession>
<dbReference type="GO" id="GO:0006673">
    <property type="term" value="P:inositol phosphoceramide metabolic process"/>
    <property type="evidence" value="ECO:0007669"/>
    <property type="project" value="InterPro"/>
</dbReference>
<feature type="transmembrane region" description="Helical" evidence="2">
    <location>
        <begin position="37"/>
        <end position="56"/>
    </location>
</feature>
<proteinExistence type="predicted"/>
<dbReference type="InterPro" id="IPR013862">
    <property type="entry name" value="Kei1"/>
</dbReference>
<protein>
    <recommendedName>
        <fullName evidence="5">DUF1753-domain-containing protein</fullName>
    </recommendedName>
</protein>
<keyword evidence="4" id="KW-1185">Reference proteome</keyword>
<keyword evidence="2" id="KW-0812">Transmembrane</keyword>
<dbReference type="VEuPathDB" id="FungiDB:HMPREF1541_03841"/>
<feature type="region of interest" description="Disordered" evidence="1">
    <location>
        <begin position="277"/>
        <end position="322"/>
    </location>
</feature>
<dbReference type="PANTHER" id="PTHR28077">
    <property type="entry name" value="INOSITOL PHOSPHORYLCERAMIDE SYNTHASE REGULATORY SUBUNIT KEI1"/>
    <property type="match status" value="1"/>
</dbReference>
<dbReference type="GeneID" id="19971180"/>
<dbReference type="Proteomes" id="UP000030752">
    <property type="component" value="Unassembled WGS sequence"/>
</dbReference>
<dbReference type="GO" id="GO:0000139">
    <property type="term" value="C:Golgi membrane"/>
    <property type="evidence" value="ECO:0007669"/>
    <property type="project" value="TreeGrafter"/>
</dbReference>
<dbReference type="AlphaFoldDB" id="W2RZR0"/>
<keyword evidence="2" id="KW-1133">Transmembrane helix</keyword>
<dbReference type="STRING" id="1220924.W2RZR0"/>
<dbReference type="HOGENOM" id="CLU_047267_0_0_1"/>
<dbReference type="eggNOG" id="ENOG502RTPU">
    <property type="taxonomic scope" value="Eukaryota"/>
</dbReference>
<dbReference type="GO" id="GO:0070916">
    <property type="term" value="C:inositol phosphoceramide synthase complex"/>
    <property type="evidence" value="ECO:0007669"/>
    <property type="project" value="TreeGrafter"/>
</dbReference>
<dbReference type="PANTHER" id="PTHR28077:SF1">
    <property type="entry name" value="INOSITOL PHOSPHORYLCERAMIDE SYNTHASE REGULATORY SUBUNIT KEI1"/>
    <property type="match status" value="1"/>
</dbReference>
<dbReference type="EMBL" id="KB822719">
    <property type="protein sequence ID" value="ETN41902.1"/>
    <property type="molecule type" value="Genomic_DNA"/>
</dbReference>
<keyword evidence="2" id="KW-0472">Membrane</keyword>
<evidence type="ECO:0000256" key="1">
    <source>
        <dbReference type="SAM" id="MobiDB-lite"/>
    </source>
</evidence>
<dbReference type="OrthoDB" id="3338076at2759"/>
<evidence type="ECO:0008006" key="5">
    <source>
        <dbReference type="Google" id="ProtNLM"/>
    </source>
</evidence>
<sequence length="322" mass="34300">MSLSTGATLITLSLLMNKLSGLYGILALLTGYDLSGLQLSMYIYSIAALALTVYLAPHIRSQTPLHCLALAWFYVLDSVINAAYTGVFAMTWFLVLMQHNAGVGEGDKKGPGASTIDHTSGFTNPEVNASSVEVVANAGEAEDTVHAVASDAPAGVGGSGHTVAGAVLSTESMNSIGIIVALWTVRLYFCVIMLGWARVVVRQHIAAQGSKQMDYAAASKDETMSANPFDESKPEGQGYGGKIGRFLIAIGRSYWLGKDEDDSWMYGMTKFRKSTEVGTMLKDIQPGPTERERRRRSGTGPPLPLPEATGDGKTLQLPVSST</sequence>
<dbReference type="RefSeq" id="XP_008716411.1">
    <property type="nucleotide sequence ID" value="XM_008718189.1"/>
</dbReference>
<name>W2RZR0_CYPE1</name>